<dbReference type="InterPro" id="IPR033828">
    <property type="entry name" value="GATase1_CTP_Synthase"/>
</dbReference>
<sequence>MKYILVSGGVISGIGKGVIASSTGLLLKTTGLKVTAIKIDPYMNIDAGTMRPTEHGEVYVLNDGGEVDLDLGNYERYLNVTLSRDNNITTGKIYKEVIEKERKGEYLGKTVQIVPHVTNAIQDWIERVARIPVDDTGEEPDVCIVELGGTVGDIESAPFVEAMRQFQFRVGHENFALVHVSLVPDMHGEQKTKPTQTTIHSLRGLGLLPDLIACRLLGPNPLLPATKEKISMFCHVTPQQVLGVHDVSSVYHVPLLLQSQGIIDYIRKRLNLPALDISTHMVAKGESLQKRWRDLTTGQERLFDSVSIALVGKYTDLKDSYMSVTKALEHSAFRVHRKLIIHWVESSDLEPEMQESSPAKYHDAWRAVVGAGGILVPGGFGVRGTEGMLLAIKYAREQKIPFLGICLGFQLAVIEWARNVLGIPDATSSEFNLETPSPLIIFMPEISKTHMGGTMRLGLRPTVFEPGTETWSRTRKLYGGAGKMWERHRHRYEVNQDYVERLQQSGLVFAGKDEKGERMQILELPDHPFFVGLQAHPEFCTRPLNPSPPLLGFIAASSGPAVFEEQLDVQMRTFVPPHPENSMVAEAVLRLGIPVAHGKEKILVNGKGHGVGEAVNGQ</sequence>
<comment type="catalytic activity">
    <reaction evidence="8 9">
        <text>UTP + L-glutamine + ATP + H2O = CTP + L-glutamate + ADP + phosphate + 2 H(+)</text>
        <dbReference type="Rhea" id="RHEA:26426"/>
        <dbReference type="ChEBI" id="CHEBI:15377"/>
        <dbReference type="ChEBI" id="CHEBI:15378"/>
        <dbReference type="ChEBI" id="CHEBI:29985"/>
        <dbReference type="ChEBI" id="CHEBI:30616"/>
        <dbReference type="ChEBI" id="CHEBI:37563"/>
        <dbReference type="ChEBI" id="CHEBI:43474"/>
        <dbReference type="ChEBI" id="CHEBI:46398"/>
        <dbReference type="ChEBI" id="CHEBI:58359"/>
        <dbReference type="ChEBI" id="CHEBI:456216"/>
        <dbReference type="EC" id="6.3.4.2"/>
    </reaction>
</comment>
<dbReference type="EMBL" id="JARKIB010000054">
    <property type="protein sequence ID" value="KAJ7753840.1"/>
    <property type="molecule type" value="Genomic_DNA"/>
</dbReference>
<keyword evidence="3 9" id="KW-0436">Ligase</keyword>
<dbReference type="InterPro" id="IPR027417">
    <property type="entry name" value="P-loop_NTPase"/>
</dbReference>
<evidence type="ECO:0000256" key="6">
    <source>
        <dbReference type="ARBA" id="ARBA00022962"/>
    </source>
</evidence>
<evidence type="ECO:0000256" key="5">
    <source>
        <dbReference type="ARBA" id="ARBA00022840"/>
    </source>
</evidence>
<dbReference type="GO" id="GO:0003883">
    <property type="term" value="F:CTP synthase activity"/>
    <property type="evidence" value="ECO:0007669"/>
    <property type="project" value="UniProtKB-UniRule"/>
</dbReference>
<dbReference type="AlphaFoldDB" id="A0AAD7NBK0"/>
<dbReference type="PROSITE" id="PS51273">
    <property type="entry name" value="GATASE_TYPE_1"/>
    <property type="match status" value="1"/>
</dbReference>
<dbReference type="PANTHER" id="PTHR11550">
    <property type="entry name" value="CTP SYNTHASE"/>
    <property type="match status" value="1"/>
</dbReference>
<comment type="caution">
    <text evidence="12">The sequence shown here is derived from an EMBL/GenBank/DDBJ whole genome shotgun (WGS) entry which is preliminary data.</text>
</comment>
<evidence type="ECO:0000313" key="12">
    <source>
        <dbReference type="EMBL" id="KAJ7753840.1"/>
    </source>
</evidence>
<dbReference type="NCBIfam" id="NF003792">
    <property type="entry name" value="PRK05380.1"/>
    <property type="match status" value="1"/>
</dbReference>
<dbReference type="EC" id="6.3.4.2" evidence="9"/>
<keyword evidence="13" id="KW-1185">Reference proteome</keyword>
<dbReference type="GO" id="GO:0005737">
    <property type="term" value="C:cytoplasm"/>
    <property type="evidence" value="ECO:0007669"/>
    <property type="project" value="TreeGrafter"/>
</dbReference>
<dbReference type="GO" id="GO:0097268">
    <property type="term" value="C:cytoophidium"/>
    <property type="evidence" value="ECO:0007669"/>
    <property type="project" value="UniProtKB-ARBA"/>
</dbReference>
<gene>
    <name evidence="12" type="ORF">B0H16DRAFT_763635</name>
</gene>
<evidence type="ECO:0000256" key="9">
    <source>
        <dbReference type="RuleBase" id="RU810713"/>
    </source>
</evidence>
<comment type="pathway">
    <text evidence="1 9">Pyrimidine metabolism; CTP biosynthesis via de novo pathway; CTP from UDP: step 2/2.</text>
</comment>
<evidence type="ECO:0000256" key="1">
    <source>
        <dbReference type="ARBA" id="ARBA00005171"/>
    </source>
</evidence>
<dbReference type="Pfam" id="PF00117">
    <property type="entry name" value="GATase"/>
    <property type="match status" value="1"/>
</dbReference>
<dbReference type="Proteomes" id="UP001215598">
    <property type="component" value="Unassembled WGS sequence"/>
</dbReference>
<keyword evidence="5 9" id="KW-0067">ATP-binding</keyword>
<comment type="similarity">
    <text evidence="2 9">Belongs to the CTP synthase family.</text>
</comment>
<comment type="function">
    <text evidence="9">Catalyzes the ATP-dependent amination of UTP to CTP with either L-glutamine or ammonia as the source of nitrogen.</text>
</comment>
<dbReference type="NCBIfam" id="TIGR00337">
    <property type="entry name" value="PyrG"/>
    <property type="match status" value="1"/>
</dbReference>
<proteinExistence type="inferred from homology"/>
<dbReference type="GO" id="GO:0005524">
    <property type="term" value="F:ATP binding"/>
    <property type="evidence" value="ECO:0007669"/>
    <property type="project" value="UniProtKB-KW"/>
</dbReference>
<feature type="domain" description="Glutamine amidotransferase" evidence="10">
    <location>
        <begin position="317"/>
        <end position="550"/>
    </location>
</feature>
<dbReference type="GO" id="GO:0042802">
    <property type="term" value="F:identical protein binding"/>
    <property type="evidence" value="ECO:0007669"/>
    <property type="project" value="TreeGrafter"/>
</dbReference>
<protein>
    <recommendedName>
        <fullName evidence="9">CTP synthase</fullName>
        <ecNumber evidence="9">6.3.4.2</ecNumber>
    </recommendedName>
    <alternativeName>
        <fullName evidence="9">UTP--ammonia ligase</fullName>
    </alternativeName>
</protein>
<evidence type="ECO:0000259" key="10">
    <source>
        <dbReference type="Pfam" id="PF00117"/>
    </source>
</evidence>
<name>A0AAD7NBK0_9AGAR</name>
<dbReference type="InterPro" id="IPR017926">
    <property type="entry name" value="GATASE"/>
</dbReference>
<dbReference type="GO" id="GO:0044210">
    <property type="term" value="P:'de novo' CTP biosynthetic process"/>
    <property type="evidence" value="ECO:0007669"/>
    <property type="project" value="UniProtKB-UniRule"/>
</dbReference>
<dbReference type="InterPro" id="IPR004468">
    <property type="entry name" value="CTP_synthase"/>
</dbReference>
<dbReference type="CDD" id="cd03113">
    <property type="entry name" value="CTPS_N"/>
    <property type="match status" value="1"/>
</dbReference>
<evidence type="ECO:0000256" key="4">
    <source>
        <dbReference type="ARBA" id="ARBA00022741"/>
    </source>
</evidence>
<dbReference type="Gene3D" id="3.40.50.300">
    <property type="entry name" value="P-loop containing nucleotide triphosphate hydrolases"/>
    <property type="match status" value="1"/>
</dbReference>
<evidence type="ECO:0000256" key="2">
    <source>
        <dbReference type="ARBA" id="ARBA00007533"/>
    </source>
</evidence>
<dbReference type="Pfam" id="PF06418">
    <property type="entry name" value="CTP_synth_N"/>
    <property type="match status" value="1"/>
</dbReference>
<evidence type="ECO:0000256" key="8">
    <source>
        <dbReference type="ARBA" id="ARBA00047781"/>
    </source>
</evidence>
<evidence type="ECO:0000256" key="7">
    <source>
        <dbReference type="ARBA" id="ARBA00022975"/>
    </source>
</evidence>
<dbReference type="GO" id="GO:0019856">
    <property type="term" value="P:pyrimidine nucleobase biosynthetic process"/>
    <property type="evidence" value="ECO:0007669"/>
    <property type="project" value="TreeGrafter"/>
</dbReference>
<organism evidence="12 13">
    <name type="scientific">Mycena metata</name>
    <dbReference type="NCBI Taxonomy" id="1033252"/>
    <lineage>
        <taxon>Eukaryota</taxon>
        <taxon>Fungi</taxon>
        <taxon>Dikarya</taxon>
        <taxon>Basidiomycota</taxon>
        <taxon>Agaricomycotina</taxon>
        <taxon>Agaricomycetes</taxon>
        <taxon>Agaricomycetidae</taxon>
        <taxon>Agaricales</taxon>
        <taxon>Marasmiineae</taxon>
        <taxon>Mycenaceae</taxon>
        <taxon>Mycena</taxon>
    </lineage>
</organism>
<accession>A0AAD7NBK0</accession>
<reference evidence="12" key="1">
    <citation type="submission" date="2023-03" db="EMBL/GenBank/DDBJ databases">
        <title>Massive genome expansion in bonnet fungi (Mycena s.s.) driven by repeated elements and novel gene families across ecological guilds.</title>
        <authorList>
            <consortium name="Lawrence Berkeley National Laboratory"/>
            <person name="Harder C.B."/>
            <person name="Miyauchi S."/>
            <person name="Viragh M."/>
            <person name="Kuo A."/>
            <person name="Thoen E."/>
            <person name="Andreopoulos B."/>
            <person name="Lu D."/>
            <person name="Skrede I."/>
            <person name="Drula E."/>
            <person name="Henrissat B."/>
            <person name="Morin E."/>
            <person name="Kohler A."/>
            <person name="Barry K."/>
            <person name="LaButti K."/>
            <person name="Morin E."/>
            <person name="Salamov A."/>
            <person name="Lipzen A."/>
            <person name="Mereny Z."/>
            <person name="Hegedus B."/>
            <person name="Baldrian P."/>
            <person name="Stursova M."/>
            <person name="Weitz H."/>
            <person name="Taylor A."/>
            <person name="Grigoriev I.V."/>
            <person name="Nagy L.G."/>
            <person name="Martin F."/>
            <person name="Kauserud H."/>
        </authorList>
    </citation>
    <scope>NUCLEOTIDE SEQUENCE</scope>
    <source>
        <strain evidence="12">CBHHK182m</strain>
    </source>
</reference>
<keyword evidence="6 9" id="KW-0315">Glutamine amidotransferase</keyword>
<dbReference type="CDD" id="cd01746">
    <property type="entry name" value="GATase1_CTP_Synthase"/>
    <property type="match status" value="1"/>
</dbReference>
<dbReference type="PANTHER" id="PTHR11550:SF0">
    <property type="entry name" value="CTP SYNTHASE-RELATED"/>
    <property type="match status" value="1"/>
</dbReference>
<dbReference type="FunFam" id="3.40.50.300:FF:000207">
    <property type="entry name" value="CTP synthase"/>
    <property type="match status" value="1"/>
</dbReference>
<dbReference type="SUPFAM" id="SSF52317">
    <property type="entry name" value="Class I glutamine amidotransferase-like"/>
    <property type="match status" value="1"/>
</dbReference>
<evidence type="ECO:0000259" key="11">
    <source>
        <dbReference type="Pfam" id="PF06418"/>
    </source>
</evidence>
<keyword evidence="7 9" id="KW-0665">Pyrimidine biosynthesis</keyword>
<dbReference type="Gene3D" id="3.40.50.880">
    <property type="match status" value="1"/>
</dbReference>
<dbReference type="FunFam" id="3.40.50.880:FF:000005">
    <property type="entry name" value="CTP synthase"/>
    <property type="match status" value="1"/>
</dbReference>
<evidence type="ECO:0000256" key="3">
    <source>
        <dbReference type="ARBA" id="ARBA00022598"/>
    </source>
</evidence>
<evidence type="ECO:0000313" key="13">
    <source>
        <dbReference type="Proteomes" id="UP001215598"/>
    </source>
</evidence>
<keyword evidence="4 9" id="KW-0547">Nucleotide-binding</keyword>
<dbReference type="SUPFAM" id="SSF52540">
    <property type="entry name" value="P-loop containing nucleoside triphosphate hydrolases"/>
    <property type="match status" value="1"/>
</dbReference>
<feature type="domain" description="CTP synthase N-terminal" evidence="11">
    <location>
        <begin position="2"/>
        <end position="272"/>
    </location>
</feature>
<dbReference type="InterPro" id="IPR017456">
    <property type="entry name" value="CTP_synthase_N"/>
</dbReference>
<dbReference type="InterPro" id="IPR029062">
    <property type="entry name" value="Class_I_gatase-like"/>
</dbReference>